<evidence type="ECO:0000256" key="11">
    <source>
        <dbReference type="ARBA" id="ARBA00022692"/>
    </source>
</evidence>
<dbReference type="GO" id="GO:0005886">
    <property type="term" value="C:plasma membrane"/>
    <property type="evidence" value="ECO:0007669"/>
    <property type="project" value="UniProtKB-SubCell"/>
</dbReference>
<evidence type="ECO:0000256" key="17">
    <source>
        <dbReference type="ARBA" id="ARBA00023264"/>
    </source>
</evidence>
<dbReference type="Pfam" id="PF01148">
    <property type="entry name" value="CTP_transf_1"/>
    <property type="match status" value="1"/>
</dbReference>
<dbReference type="PANTHER" id="PTHR46382:SF1">
    <property type="entry name" value="PHOSPHATIDATE CYTIDYLYLTRANSFERASE"/>
    <property type="match status" value="1"/>
</dbReference>
<protein>
    <recommendedName>
        <fullName evidence="7 18">Phosphatidate cytidylyltransferase</fullName>
        <ecNumber evidence="6 18">2.7.7.41</ecNumber>
    </recommendedName>
</protein>
<evidence type="ECO:0000313" key="20">
    <source>
        <dbReference type="EMBL" id="NEN22403.1"/>
    </source>
</evidence>
<keyword evidence="11 18" id="KW-0812">Transmembrane</keyword>
<keyword evidence="10 18" id="KW-0808">Transferase</keyword>
<keyword evidence="21" id="KW-1185">Reference proteome</keyword>
<evidence type="ECO:0000256" key="1">
    <source>
        <dbReference type="ARBA" id="ARBA00001698"/>
    </source>
</evidence>
<evidence type="ECO:0000256" key="10">
    <source>
        <dbReference type="ARBA" id="ARBA00022679"/>
    </source>
</evidence>
<keyword evidence="17" id="KW-1208">Phospholipid metabolism</keyword>
<evidence type="ECO:0000256" key="15">
    <source>
        <dbReference type="ARBA" id="ARBA00023136"/>
    </source>
</evidence>
<evidence type="ECO:0000256" key="9">
    <source>
        <dbReference type="ARBA" id="ARBA00022516"/>
    </source>
</evidence>
<feature type="transmembrane region" description="Helical" evidence="19">
    <location>
        <begin position="68"/>
        <end position="88"/>
    </location>
</feature>
<evidence type="ECO:0000256" key="18">
    <source>
        <dbReference type="RuleBase" id="RU003938"/>
    </source>
</evidence>
<dbReference type="EC" id="2.7.7.41" evidence="6 18"/>
<accession>A0A7K3WL87</accession>
<keyword evidence="14" id="KW-0443">Lipid metabolism</keyword>
<keyword evidence="15 19" id="KW-0472">Membrane</keyword>
<evidence type="ECO:0000256" key="7">
    <source>
        <dbReference type="ARBA" id="ARBA00019373"/>
    </source>
</evidence>
<evidence type="ECO:0000256" key="3">
    <source>
        <dbReference type="ARBA" id="ARBA00005119"/>
    </source>
</evidence>
<evidence type="ECO:0000256" key="13">
    <source>
        <dbReference type="ARBA" id="ARBA00022989"/>
    </source>
</evidence>
<feature type="transmembrane region" description="Helical" evidence="19">
    <location>
        <begin position="131"/>
        <end position="150"/>
    </location>
</feature>
<dbReference type="UniPathway" id="UPA00557">
    <property type="reaction ID" value="UER00614"/>
</dbReference>
<dbReference type="GO" id="GO:0004605">
    <property type="term" value="F:phosphatidate cytidylyltransferase activity"/>
    <property type="evidence" value="ECO:0007669"/>
    <property type="project" value="UniProtKB-EC"/>
</dbReference>
<comment type="catalytic activity">
    <reaction evidence="1 18">
        <text>a 1,2-diacyl-sn-glycero-3-phosphate + CTP + H(+) = a CDP-1,2-diacyl-sn-glycerol + diphosphate</text>
        <dbReference type="Rhea" id="RHEA:16229"/>
        <dbReference type="ChEBI" id="CHEBI:15378"/>
        <dbReference type="ChEBI" id="CHEBI:33019"/>
        <dbReference type="ChEBI" id="CHEBI:37563"/>
        <dbReference type="ChEBI" id="CHEBI:58332"/>
        <dbReference type="ChEBI" id="CHEBI:58608"/>
        <dbReference type="EC" id="2.7.7.41"/>
    </reaction>
</comment>
<feature type="transmembrane region" description="Helical" evidence="19">
    <location>
        <begin position="239"/>
        <end position="259"/>
    </location>
</feature>
<gene>
    <name evidence="20" type="ORF">G3O08_02665</name>
</gene>
<keyword evidence="13 19" id="KW-1133">Transmembrane helix</keyword>
<name>A0A7K3WL87_9FLAO</name>
<dbReference type="GO" id="GO:0016024">
    <property type="term" value="P:CDP-diacylglycerol biosynthetic process"/>
    <property type="evidence" value="ECO:0007669"/>
    <property type="project" value="UniProtKB-UniPathway"/>
</dbReference>
<comment type="pathway">
    <text evidence="3 18">Phospholipid metabolism; CDP-diacylglycerol biosynthesis; CDP-diacylglycerol from sn-glycerol 3-phosphate: step 3/3.</text>
</comment>
<evidence type="ECO:0000256" key="6">
    <source>
        <dbReference type="ARBA" id="ARBA00012487"/>
    </source>
</evidence>
<comment type="similarity">
    <text evidence="5 18">Belongs to the CDS family.</text>
</comment>
<comment type="subcellular location">
    <subcellularLocation>
        <location evidence="2">Cell membrane</location>
        <topology evidence="2">Multi-pass membrane protein</topology>
    </subcellularLocation>
</comment>
<organism evidence="20 21">
    <name type="scientific">Cryomorpha ignava</name>
    <dbReference type="NCBI Taxonomy" id="101383"/>
    <lineage>
        <taxon>Bacteria</taxon>
        <taxon>Pseudomonadati</taxon>
        <taxon>Bacteroidota</taxon>
        <taxon>Flavobacteriia</taxon>
        <taxon>Flavobacteriales</taxon>
        <taxon>Cryomorphaceae</taxon>
        <taxon>Cryomorpha</taxon>
    </lineage>
</organism>
<feature type="transmembrane region" description="Helical" evidence="19">
    <location>
        <begin position="100"/>
        <end position="119"/>
    </location>
</feature>
<keyword evidence="16" id="KW-0594">Phospholipid biosynthesis</keyword>
<keyword evidence="9" id="KW-0444">Lipid biosynthesis</keyword>
<evidence type="ECO:0000256" key="16">
    <source>
        <dbReference type="ARBA" id="ARBA00023209"/>
    </source>
</evidence>
<feature type="transmembrane region" description="Helical" evidence="19">
    <location>
        <begin position="12"/>
        <end position="33"/>
    </location>
</feature>
<feature type="transmembrane region" description="Helical" evidence="19">
    <location>
        <begin position="171"/>
        <end position="191"/>
    </location>
</feature>
<sequence>MFLIVVISSIVYNPYTLASLFYVVGVLGMLEYYSLAKIGGTHPQSTLGVITGTVLYIAIELVKLNVVPIQYVGLSIPFFIAIFIYELYRQRPDPFNNIAHTIIGIIYVMAPLALLNVFSFEEIIHEYQPEIVLGFFVMLWLNDTGAYAFGRLFGRHKLFPRISPNKTWEGLIGGMLAAIGGGWIISIYYQQFTVQNWLILAILITISASFGDLVESMLKRSLKVKDSSNLLPGHGGILDRFDGVLLASPIVFTYLMIFVH</sequence>
<evidence type="ECO:0000256" key="4">
    <source>
        <dbReference type="ARBA" id="ARBA00005189"/>
    </source>
</evidence>
<comment type="caution">
    <text evidence="20">The sequence shown here is derived from an EMBL/GenBank/DDBJ whole genome shotgun (WGS) entry which is preliminary data.</text>
</comment>
<evidence type="ECO:0000256" key="14">
    <source>
        <dbReference type="ARBA" id="ARBA00023098"/>
    </source>
</evidence>
<proteinExistence type="inferred from homology"/>
<dbReference type="AlphaFoldDB" id="A0A7K3WL87"/>
<evidence type="ECO:0000256" key="8">
    <source>
        <dbReference type="ARBA" id="ARBA00022475"/>
    </source>
</evidence>
<feature type="transmembrane region" description="Helical" evidence="19">
    <location>
        <begin position="197"/>
        <end position="218"/>
    </location>
</feature>
<dbReference type="PROSITE" id="PS01315">
    <property type="entry name" value="CDS"/>
    <property type="match status" value="1"/>
</dbReference>
<evidence type="ECO:0000256" key="5">
    <source>
        <dbReference type="ARBA" id="ARBA00010185"/>
    </source>
</evidence>
<evidence type="ECO:0000256" key="12">
    <source>
        <dbReference type="ARBA" id="ARBA00022695"/>
    </source>
</evidence>
<comment type="pathway">
    <text evidence="4">Lipid metabolism.</text>
</comment>
<dbReference type="PANTHER" id="PTHR46382">
    <property type="entry name" value="PHOSPHATIDATE CYTIDYLYLTRANSFERASE"/>
    <property type="match status" value="1"/>
</dbReference>
<evidence type="ECO:0000256" key="19">
    <source>
        <dbReference type="SAM" id="Phobius"/>
    </source>
</evidence>
<dbReference type="Proteomes" id="UP000486602">
    <property type="component" value="Unassembled WGS sequence"/>
</dbReference>
<reference evidence="20 21" key="1">
    <citation type="submission" date="2020-02" db="EMBL/GenBank/DDBJ databases">
        <title>Out from the shadows clarifying the taxonomy of the family Cryomorphaceae and related taxa by utilizing the GTDB taxonomic framework.</title>
        <authorList>
            <person name="Bowman J.P."/>
        </authorList>
    </citation>
    <scope>NUCLEOTIDE SEQUENCE [LARGE SCALE GENOMIC DNA]</scope>
    <source>
        <strain evidence="20 21">QSSC 1-22</strain>
    </source>
</reference>
<feature type="transmembrane region" description="Helical" evidence="19">
    <location>
        <begin position="45"/>
        <end position="62"/>
    </location>
</feature>
<keyword evidence="8" id="KW-1003">Cell membrane</keyword>
<evidence type="ECO:0000256" key="2">
    <source>
        <dbReference type="ARBA" id="ARBA00004651"/>
    </source>
</evidence>
<dbReference type="EMBL" id="JAAGVY010000003">
    <property type="protein sequence ID" value="NEN22403.1"/>
    <property type="molecule type" value="Genomic_DNA"/>
</dbReference>
<evidence type="ECO:0000313" key="21">
    <source>
        <dbReference type="Proteomes" id="UP000486602"/>
    </source>
</evidence>
<dbReference type="InterPro" id="IPR000374">
    <property type="entry name" value="PC_trans"/>
</dbReference>
<keyword evidence="12 18" id="KW-0548">Nucleotidyltransferase</keyword>